<organism evidence="5">
    <name type="scientific">Citrobacter koseri</name>
    <name type="common">Citrobacter diversus</name>
    <dbReference type="NCBI Taxonomy" id="545"/>
    <lineage>
        <taxon>Bacteria</taxon>
        <taxon>Pseudomonadati</taxon>
        <taxon>Pseudomonadota</taxon>
        <taxon>Gammaproteobacteria</taxon>
        <taxon>Enterobacterales</taxon>
        <taxon>Enterobacteriaceae</taxon>
        <taxon>Citrobacter</taxon>
    </lineage>
</organism>
<dbReference type="PROSITE" id="PS50887">
    <property type="entry name" value="GGDEF"/>
    <property type="match status" value="1"/>
</dbReference>
<dbReference type="InterPro" id="IPR035919">
    <property type="entry name" value="EAL_sf"/>
</dbReference>
<dbReference type="CDD" id="cd01948">
    <property type="entry name" value="EAL"/>
    <property type="match status" value="1"/>
</dbReference>
<gene>
    <name evidence="5" type="ORF">BN1086_00457</name>
</gene>
<dbReference type="InterPro" id="IPR000160">
    <property type="entry name" value="GGDEF_dom"/>
</dbReference>
<dbReference type="PIRSF" id="PIRSF005925">
    <property type="entry name" value="Dos"/>
    <property type="match status" value="1"/>
</dbReference>
<protein>
    <submittedName>
        <fullName evidence="5">cAMP phosphodiesterase</fullName>
    </submittedName>
</protein>
<dbReference type="InterPro" id="IPR000700">
    <property type="entry name" value="PAS-assoc_C"/>
</dbReference>
<feature type="domain" description="PAC" evidence="2">
    <location>
        <begin position="203"/>
        <end position="257"/>
    </location>
</feature>
<dbReference type="NCBIfam" id="TIGR00229">
    <property type="entry name" value="sensory_box"/>
    <property type="match status" value="2"/>
</dbReference>
<sequence>MKAAADNILFPALEQTFMAVVLVDERNRVLFFNEAAEKLWGYSRDEVLGRDMNILIPGPLKHVHGDYVHHHRDGGNSRVVGMNRELQLERKDGTQVWTSFSLSKIDVDGRIHYMAAARDVSKEVARREQNRLLLLAVNNTDRAVVVLDEQRRIVQTNRAFTSMFGYGADEAMNQVFPDFLLSSGNSDDALKRVEEHLRGSRWFQEELLTATRNGREVWSRVSVNPVLNERDHRQTRNLVVTFVDITEERNIRNLERDVLAALTSRMTFQETGDYICQRIGNIAPGVLVSVCRIVDNRMRPWAAPGFPKEYGEYWDGVAVGEGVASCGTCAARGEPVMVQDISTDPLWAPYKHQMLPHGFRACWTYPVKRRDGSVAGTFAFYFRTQNEPDTFLVRIADASVHLCALAIEREEGRQQIDRLVRFDALTGLPNRQYLYHHLDKLLSGNEPELAVFFLDINRFRKVNESLGYSAGDQVIITLANRLQERFGPHHFISRVGGAQFVVVASACRVDEASHLAELMQHIVGAEMSAAGQTFELKACIGISHSIGGDRETLLAHAESAMERVRESGGSYQFFNPELNQAVMQRLKLGMALRNAITEGHLRLEYQPQIRAADGQVYGFEALTRWHDPHAGDISPGTFIPLAEETGEIEHIGLWALREVCRQLFEWRKKGTNVSAVSVNLSAHNFRKPDLPRYIADLLNEYQLPGNILTIEITESAMMELTDEMLARVREIRAMGAGVSMDDFGTGFSSLASLAYLPVTEVKIDKSFIDRFARDRRVNALVEAVVSIGHNLDLTVVAEGVENTHQHQHQHQQLRKMGCSVLQGFLFSRPLSANTLPVWLEAYRSPLQDAQS</sequence>
<dbReference type="NCBIfam" id="TIGR00254">
    <property type="entry name" value="GGDEF"/>
    <property type="match status" value="1"/>
</dbReference>
<dbReference type="CDD" id="cd01949">
    <property type="entry name" value="GGDEF"/>
    <property type="match status" value="1"/>
</dbReference>
<dbReference type="Gene3D" id="3.20.20.450">
    <property type="entry name" value="EAL domain"/>
    <property type="match status" value="1"/>
</dbReference>
<evidence type="ECO:0000259" key="1">
    <source>
        <dbReference type="PROSITE" id="PS50112"/>
    </source>
</evidence>
<dbReference type="Gene3D" id="3.30.450.20">
    <property type="entry name" value="PAS domain"/>
    <property type="match status" value="2"/>
</dbReference>
<dbReference type="SMART" id="SM00091">
    <property type="entry name" value="PAS"/>
    <property type="match status" value="2"/>
</dbReference>
<dbReference type="PANTHER" id="PTHR44757:SF2">
    <property type="entry name" value="BIOFILM ARCHITECTURE MAINTENANCE PROTEIN MBAA"/>
    <property type="match status" value="1"/>
</dbReference>
<dbReference type="InterPro" id="IPR029016">
    <property type="entry name" value="GAF-like_dom_sf"/>
</dbReference>
<evidence type="ECO:0000259" key="4">
    <source>
        <dbReference type="PROSITE" id="PS50887"/>
    </source>
</evidence>
<dbReference type="Gene3D" id="3.30.70.270">
    <property type="match status" value="1"/>
</dbReference>
<dbReference type="SUPFAM" id="SSF55785">
    <property type="entry name" value="PYP-like sensor domain (PAS domain)"/>
    <property type="match status" value="2"/>
</dbReference>
<dbReference type="SMART" id="SM00086">
    <property type="entry name" value="PAC"/>
    <property type="match status" value="2"/>
</dbReference>
<dbReference type="InterPro" id="IPR001610">
    <property type="entry name" value="PAC"/>
</dbReference>
<dbReference type="Pfam" id="PF00990">
    <property type="entry name" value="GGDEF"/>
    <property type="match status" value="1"/>
</dbReference>
<feature type="domain" description="EAL" evidence="3">
    <location>
        <begin position="585"/>
        <end position="843"/>
    </location>
</feature>
<dbReference type="PROSITE" id="PS50112">
    <property type="entry name" value="PAS"/>
    <property type="match status" value="2"/>
</dbReference>
<dbReference type="Pfam" id="PF13185">
    <property type="entry name" value="GAF_2"/>
    <property type="match status" value="1"/>
</dbReference>
<dbReference type="InterPro" id="IPR001633">
    <property type="entry name" value="EAL_dom"/>
</dbReference>
<evidence type="ECO:0000313" key="5">
    <source>
        <dbReference type="EMBL" id="CDZ82381.1"/>
    </source>
</evidence>
<dbReference type="SMART" id="SM00267">
    <property type="entry name" value="GGDEF"/>
    <property type="match status" value="1"/>
</dbReference>
<reference evidence="5" key="1">
    <citation type="submission" date="2014-06" db="EMBL/GenBank/DDBJ databases">
        <authorList>
            <person name="Urmite Genomes Urmite Genomes"/>
        </authorList>
    </citation>
    <scope>NUCLEOTIDE SEQUENCE</scope>
</reference>
<proteinExistence type="predicted"/>
<evidence type="ECO:0000259" key="3">
    <source>
        <dbReference type="PROSITE" id="PS50883"/>
    </source>
</evidence>
<dbReference type="InterPro" id="IPR003018">
    <property type="entry name" value="GAF"/>
</dbReference>
<accession>A0A078LBA9</accession>
<dbReference type="NCBIfam" id="NF008467">
    <property type="entry name" value="PRK11359.1"/>
    <property type="match status" value="1"/>
</dbReference>
<dbReference type="InterPro" id="IPR043128">
    <property type="entry name" value="Rev_trsase/Diguanyl_cyclase"/>
</dbReference>
<dbReference type="InterPro" id="IPR000014">
    <property type="entry name" value="PAS"/>
</dbReference>
<dbReference type="InterPro" id="IPR029787">
    <property type="entry name" value="Nucleotide_cyclase"/>
</dbReference>
<dbReference type="PROSITE" id="PS50113">
    <property type="entry name" value="PAC"/>
    <property type="match status" value="1"/>
</dbReference>
<dbReference type="CDD" id="cd00130">
    <property type="entry name" value="PAS"/>
    <property type="match status" value="2"/>
</dbReference>
<evidence type="ECO:0000259" key="2">
    <source>
        <dbReference type="PROSITE" id="PS50113"/>
    </source>
</evidence>
<dbReference type="SUPFAM" id="SSF141868">
    <property type="entry name" value="EAL domain-like"/>
    <property type="match status" value="1"/>
</dbReference>
<dbReference type="InterPro" id="IPR035965">
    <property type="entry name" value="PAS-like_dom_sf"/>
</dbReference>
<feature type="domain" description="PAS" evidence="1">
    <location>
        <begin position="129"/>
        <end position="200"/>
    </location>
</feature>
<dbReference type="Gene3D" id="3.30.450.40">
    <property type="match status" value="1"/>
</dbReference>
<dbReference type="Pfam" id="PF00563">
    <property type="entry name" value="EAL"/>
    <property type="match status" value="1"/>
</dbReference>
<dbReference type="SUPFAM" id="SSF55781">
    <property type="entry name" value="GAF domain-like"/>
    <property type="match status" value="1"/>
</dbReference>
<dbReference type="SUPFAM" id="SSF55073">
    <property type="entry name" value="Nucleotide cyclase"/>
    <property type="match status" value="1"/>
</dbReference>
<feature type="domain" description="GGDEF" evidence="4">
    <location>
        <begin position="447"/>
        <end position="576"/>
    </location>
</feature>
<dbReference type="InterPro" id="IPR052155">
    <property type="entry name" value="Biofilm_reg_signaling"/>
</dbReference>
<dbReference type="PROSITE" id="PS50883">
    <property type="entry name" value="EAL"/>
    <property type="match status" value="1"/>
</dbReference>
<dbReference type="Pfam" id="PF13426">
    <property type="entry name" value="PAS_9"/>
    <property type="match status" value="2"/>
</dbReference>
<dbReference type="SMART" id="SM00052">
    <property type="entry name" value="EAL"/>
    <property type="match status" value="1"/>
</dbReference>
<feature type="domain" description="PAS" evidence="1">
    <location>
        <begin position="5"/>
        <end position="57"/>
    </location>
</feature>
<dbReference type="InterPro" id="IPR012226">
    <property type="entry name" value="Diguanyl_cyclase/Pdiesterase"/>
</dbReference>
<dbReference type="AlphaFoldDB" id="A0A078LBA9"/>
<name>A0A078LBA9_CITKO</name>
<dbReference type="PATRIC" id="fig|545.12.peg.446"/>
<dbReference type="PANTHER" id="PTHR44757">
    <property type="entry name" value="DIGUANYLATE CYCLASE DGCP"/>
    <property type="match status" value="1"/>
</dbReference>
<dbReference type="EMBL" id="LK931336">
    <property type="protein sequence ID" value="CDZ82381.1"/>
    <property type="molecule type" value="Genomic_DNA"/>
</dbReference>